<comment type="similarity">
    <text evidence="2 6">Belongs to the C1D family.</text>
</comment>
<evidence type="ECO:0000256" key="3">
    <source>
        <dbReference type="ARBA" id="ARBA00022552"/>
    </source>
</evidence>
<evidence type="ECO:0000256" key="5">
    <source>
        <dbReference type="ARBA" id="ARBA00023242"/>
    </source>
</evidence>
<dbReference type="Pfam" id="PF04000">
    <property type="entry name" value="Sas10_Utp3"/>
    <property type="match status" value="1"/>
</dbReference>
<feature type="region of interest" description="Disordered" evidence="7">
    <location>
        <begin position="165"/>
        <end position="298"/>
    </location>
</feature>
<dbReference type="EMBL" id="JASBNA010000016">
    <property type="protein sequence ID" value="KAK7686685.1"/>
    <property type="molecule type" value="Genomic_DNA"/>
</dbReference>
<evidence type="ECO:0000256" key="1">
    <source>
        <dbReference type="ARBA" id="ARBA00004123"/>
    </source>
</evidence>
<evidence type="ECO:0000256" key="7">
    <source>
        <dbReference type="SAM" id="MobiDB-lite"/>
    </source>
</evidence>
<feature type="compositionally biased region" description="Polar residues" evidence="7">
    <location>
        <begin position="249"/>
        <end position="272"/>
    </location>
</feature>
<keyword evidence="9" id="KW-1185">Reference proteome</keyword>
<reference evidence="8 9" key="1">
    <citation type="submission" date="2022-09" db="EMBL/GenBank/DDBJ databases">
        <authorList>
            <person name="Palmer J.M."/>
        </authorList>
    </citation>
    <scope>NUCLEOTIDE SEQUENCE [LARGE SCALE GENOMIC DNA]</scope>
    <source>
        <strain evidence="8 9">DSM 7382</strain>
    </source>
</reference>
<evidence type="ECO:0000313" key="9">
    <source>
        <dbReference type="Proteomes" id="UP001385951"/>
    </source>
</evidence>
<evidence type="ECO:0000313" key="8">
    <source>
        <dbReference type="EMBL" id="KAK7686685.1"/>
    </source>
</evidence>
<proteinExistence type="inferred from homology"/>
<protein>
    <recommendedName>
        <fullName evidence="6">Exosome complex protein</fullName>
    </recommendedName>
</protein>
<sequence>MTENPNKIRARVSTLTKSLDELEAKLEPLLAQSLPETLVGLEPIQQAKLQVAIPYLVYDLIFIYLKTKGVDPKTHPVIKELDRIRQYFDKIKNAEDPEKRRTTVDKAAANRFIKHAIAQVKLMRTPGEGEAGPSNTHIRFDEEGNSEPIPVKVTSKMLARAQYEKELKEQGSEEEGDLEVYEEGGDAEMEDEAPEQSSSKQKGKGKAVAEEEQPTELVGRKRRRPPMDPFQGYGDDPKEPPADSEARNVPTSGAGDTSSGRSTPMSASDSTSQEQNKKEKNAAKKARKKARRAAPSAT</sequence>
<feature type="compositionally biased region" description="Acidic residues" evidence="7">
    <location>
        <begin position="172"/>
        <end position="194"/>
    </location>
</feature>
<keyword evidence="5 6" id="KW-0539">Nucleus</keyword>
<dbReference type="AlphaFoldDB" id="A0AAW0FZQ9"/>
<dbReference type="GO" id="GO:0000460">
    <property type="term" value="P:maturation of 5.8S rRNA"/>
    <property type="evidence" value="ECO:0007669"/>
    <property type="project" value="TreeGrafter"/>
</dbReference>
<dbReference type="InterPro" id="IPR011082">
    <property type="entry name" value="Exosome-assoc_fac/DNA_repair"/>
</dbReference>
<dbReference type="GO" id="GO:0010468">
    <property type="term" value="P:regulation of gene expression"/>
    <property type="evidence" value="ECO:0007669"/>
    <property type="project" value="TreeGrafter"/>
</dbReference>
<dbReference type="PANTHER" id="PTHR15341">
    <property type="entry name" value="SUN-COR STEROID HORMONE RECEPTOR CO-REPRESSOR"/>
    <property type="match status" value="1"/>
</dbReference>
<accession>A0AAW0FZQ9</accession>
<dbReference type="Proteomes" id="UP001385951">
    <property type="component" value="Unassembled WGS sequence"/>
</dbReference>
<comment type="caution">
    <text evidence="8">The sequence shown here is derived from an EMBL/GenBank/DDBJ whole genome shotgun (WGS) entry which is preliminary data.</text>
</comment>
<dbReference type="GO" id="GO:0003677">
    <property type="term" value="F:DNA binding"/>
    <property type="evidence" value="ECO:0007669"/>
    <property type="project" value="TreeGrafter"/>
</dbReference>
<dbReference type="PANTHER" id="PTHR15341:SF3">
    <property type="entry name" value="NUCLEAR NUCLEIC ACID-BINDING PROTEIN C1D"/>
    <property type="match status" value="1"/>
</dbReference>
<feature type="region of interest" description="Disordered" evidence="7">
    <location>
        <begin position="125"/>
        <end position="150"/>
    </location>
</feature>
<keyword evidence="4 6" id="KW-0694">RNA-binding</keyword>
<evidence type="ECO:0000256" key="4">
    <source>
        <dbReference type="ARBA" id="ARBA00022884"/>
    </source>
</evidence>
<dbReference type="GO" id="GO:0000178">
    <property type="term" value="C:exosome (RNase complex)"/>
    <property type="evidence" value="ECO:0007669"/>
    <property type="project" value="TreeGrafter"/>
</dbReference>
<organism evidence="8 9">
    <name type="scientific">Cerrena zonata</name>
    <dbReference type="NCBI Taxonomy" id="2478898"/>
    <lineage>
        <taxon>Eukaryota</taxon>
        <taxon>Fungi</taxon>
        <taxon>Dikarya</taxon>
        <taxon>Basidiomycota</taxon>
        <taxon>Agaricomycotina</taxon>
        <taxon>Agaricomycetes</taxon>
        <taxon>Polyporales</taxon>
        <taxon>Cerrenaceae</taxon>
        <taxon>Cerrena</taxon>
    </lineage>
</organism>
<dbReference type="GO" id="GO:0003723">
    <property type="term" value="F:RNA binding"/>
    <property type="evidence" value="ECO:0007669"/>
    <property type="project" value="UniProtKB-UniRule"/>
</dbReference>
<feature type="compositionally biased region" description="Basic and acidic residues" evidence="7">
    <location>
        <begin position="235"/>
        <end position="246"/>
    </location>
</feature>
<evidence type="ECO:0000256" key="2">
    <source>
        <dbReference type="ARBA" id="ARBA00009154"/>
    </source>
</evidence>
<keyword evidence="3 6" id="KW-0698">rRNA processing</keyword>
<comment type="function">
    <text evidence="6">Required for exosome-dependent processing of pre-rRNA and small nucleolar RNA (snRNA) precursors. Involved in processing of 35S pre-rRNA at the A0, A1 and A2 sites.</text>
</comment>
<evidence type="ECO:0000256" key="6">
    <source>
        <dbReference type="RuleBase" id="RU368003"/>
    </source>
</evidence>
<feature type="compositionally biased region" description="Basic residues" evidence="7">
    <location>
        <begin position="283"/>
        <end position="292"/>
    </location>
</feature>
<gene>
    <name evidence="8" type="ORF">QCA50_010285</name>
</gene>
<comment type="subcellular location">
    <subcellularLocation>
        <location evidence="1 6">Nucleus</location>
    </subcellularLocation>
</comment>
<name>A0AAW0FZQ9_9APHY</name>
<dbReference type="GO" id="GO:0005730">
    <property type="term" value="C:nucleolus"/>
    <property type="evidence" value="ECO:0007669"/>
    <property type="project" value="TreeGrafter"/>
</dbReference>
<dbReference type="InterPro" id="IPR007146">
    <property type="entry name" value="Sas10/Utp3/C1D"/>
</dbReference>